<dbReference type="EMBL" id="CAJOBH010060376">
    <property type="protein sequence ID" value="CAF4421705.1"/>
    <property type="molecule type" value="Genomic_DNA"/>
</dbReference>
<dbReference type="EMBL" id="CAJOBJ010182405">
    <property type="protein sequence ID" value="CAF4923298.1"/>
    <property type="molecule type" value="Genomic_DNA"/>
</dbReference>
<dbReference type="AlphaFoldDB" id="A0A8S2WF56"/>
<dbReference type="Proteomes" id="UP000681967">
    <property type="component" value="Unassembled WGS sequence"/>
</dbReference>
<feature type="compositionally biased region" description="Pro residues" evidence="1">
    <location>
        <begin position="24"/>
        <end position="37"/>
    </location>
</feature>
<feature type="compositionally biased region" description="Polar residues" evidence="1">
    <location>
        <begin position="1"/>
        <end position="10"/>
    </location>
</feature>
<gene>
    <name evidence="2" type="ORF">BYL167_LOCUS32494</name>
    <name evidence="3" type="ORF">GIL414_LOCUS49759</name>
    <name evidence="4" type="ORF">GIL414_LOCUS52932</name>
</gene>
<sequence>MNSSFNTSIPSLMDLPSYGKNNSAPPPMPVPPVAALP</sequence>
<evidence type="ECO:0000313" key="4">
    <source>
        <dbReference type="EMBL" id="CAF4923298.1"/>
    </source>
</evidence>
<protein>
    <submittedName>
        <fullName evidence="2">Uncharacterized protein</fullName>
    </submittedName>
</protein>
<feature type="non-terminal residue" evidence="2">
    <location>
        <position position="37"/>
    </location>
</feature>
<dbReference type="EMBL" id="CAJOBJ010164355">
    <property type="protein sequence ID" value="CAF4858482.1"/>
    <property type="molecule type" value="Genomic_DNA"/>
</dbReference>
<accession>A0A8S2WF56</accession>
<evidence type="ECO:0000313" key="2">
    <source>
        <dbReference type="EMBL" id="CAF4421705.1"/>
    </source>
</evidence>
<feature type="region of interest" description="Disordered" evidence="1">
    <location>
        <begin position="1"/>
        <end position="37"/>
    </location>
</feature>
<dbReference type="Proteomes" id="UP000681720">
    <property type="component" value="Unassembled WGS sequence"/>
</dbReference>
<name>A0A8S2WF56_9BILA</name>
<evidence type="ECO:0000256" key="1">
    <source>
        <dbReference type="SAM" id="MobiDB-lite"/>
    </source>
</evidence>
<reference evidence="2" key="1">
    <citation type="submission" date="2021-02" db="EMBL/GenBank/DDBJ databases">
        <authorList>
            <person name="Nowell W R."/>
        </authorList>
    </citation>
    <scope>NUCLEOTIDE SEQUENCE</scope>
</reference>
<proteinExistence type="predicted"/>
<evidence type="ECO:0000313" key="5">
    <source>
        <dbReference type="Proteomes" id="UP000681967"/>
    </source>
</evidence>
<comment type="caution">
    <text evidence="2">The sequence shown here is derived from an EMBL/GenBank/DDBJ whole genome shotgun (WGS) entry which is preliminary data.</text>
</comment>
<organism evidence="2 5">
    <name type="scientific">Rotaria magnacalcarata</name>
    <dbReference type="NCBI Taxonomy" id="392030"/>
    <lineage>
        <taxon>Eukaryota</taxon>
        <taxon>Metazoa</taxon>
        <taxon>Spiralia</taxon>
        <taxon>Gnathifera</taxon>
        <taxon>Rotifera</taxon>
        <taxon>Eurotatoria</taxon>
        <taxon>Bdelloidea</taxon>
        <taxon>Philodinida</taxon>
        <taxon>Philodinidae</taxon>
        <taxon>Rotaria</taxon>
    </lineage>
</organism>
<evidence type="ECO:0000313" key="3">
    <source>
        <dbReference type="EMBL" id="CAF4858482.1"/>
    </source>
</evidence>